<evidence type="ECO:0000259" key="2">
    <source>
        <dbReference type="Pfam" id="PF07976"/>
    </source>
</evidence>
<accession>A0A433DN81</accession>
<evidence type="ECO:0000256" key="1">
    <source>
        <dbReference type="ARBA" id="ARBA00023002"/>
    </source>
</evidence>
<dbReference type="Proteomes" id="UP000268093">
    <property type="component" value="Unassembled WGS sequence"/>
</dbReference>
<proteinExistence type="predicted"/>
<dbReference type="EMBL" id="RBNI01000090">
    <property type="protein sequence ID" value="RUP52271.1"/>
    <property type="molecule type" value="Genomic_DNA"/>
</dbReference>
<keyword evidence="4" id="KW-1185">Reference proteome</keyword>
<dbReference type="AlphaFoldDB" id="A0A433DN81"/>
<dbReference type="InterPro" id="IPR036249">
    <property type="entry name" value="Thioredoxin-like_sf"/>
</dbReference>
<reference evidence="3 4" key="1">
    <citation type="journal article" date="2018" name="New Phytol.">
        <title>Phylogenomics of Endogonaceae and evolution of mycorrhizas within Mucoromycota.</title>
        <authorList>
            <person name="Chang Y."/>
            <person name="Desiro A."/>
            <person name="Na H."/>
            <person name="Sandor L."/>
            <person name="Lipzen A."/>
            <person name="Clum A."/>
            <person name="Barry K."/>
            <person name="Grigoriev I.V."/>
            <person name="Martin F.M."/>
            <person name="Stajich J.E."/>
            <person name="Smith M.E."/>
            <person name="Bonito G."/>
            <person name="Spatafora J.W."/>
        </authorList>
    </citation>
    <scope>NUCLEOTIDE SEQUENCE [LARGE SCALE GENOMIC DNA]</scope>
    <source>
        <strain evidence="3 4">GMNB39</strain>
    </source>
</reference>
<comment type="caution">
    <text evidence="3">The sequence shown here is derived from an EMBL/GenBank/DDBJ whole genome shotgun (WGS) entry which is preliminary data.</text>
</comment>
<dbReference type="SUPFAM" id="SSF52833">
    <property type="entry name" value="Thioredoxin-like"/>
    <property type="match status" value="1"/>
</dbReference>
<organism evidence="3 4">
    <name type="scientific">Jimgerdemannia flammicorona</name>
    <dbReference type="NCBI Taxonomy" id="994334"/>
    <lineage>
        <taxon>Eukaryota</taxon>
        <taxon>Fungi</taxon>
        <taxon>Fungi incertae sedis</taxon>
        <taxon>Mucoromycota</taxon>
        <taxon>Mucoromycotina</taxon>
        <taxon>Endogonomycetes</taxon>
        <taxon>Endogonales</taxon>
        <taxon>Endogonaceae</taxon>
        <taxon>Jimgerdemannia</taxon>
    </lineage>
</organism>
<keyword evidence="1" id="KW-0560">Oxidoreductase</keyword>
<name>A0A433DN81_9FUNG</name>
<dbReference type="GO" id="GO:0016491">
    <property type="term" value="F:oxidoreductase activity"/>
    <property type="evidence" value="ECO:0007669"/>
    <property type="project" value="UniProtKB-KW"/>
</dbReference>
<dbReference type="Pfam" id="PF07976">
    <property type="entry name" value="Phe_hydrox_dim"/>
    <property type="match status" value="1"/>
</dbReference>
<dbReference type="InterPro" id="IPR012941">
    <property type="entry name" value="Phe_hydrox_C_dim_dom"/>
</dbReference>
<dbReference type="InterPro" id="IPR038220">
    <property type="entry name" value="PHOX_C_sf"/>
</dbReference>
<evidence type="ECO:0000313" key="4">
    <source>
        <dbReference type="Proteomes" id="UP000268093"/>
    </source>
</evidence>
<dbReference type="Gene3D" id="3.40.30.20">
    <property type="match status" value="1"/>
</dbReference>
<protein>
    <submittedName>
        <fullName evidence="3">Thioredoxin-like protein</fullName>
    </submittedName>
</protein>
<feature type="domain" description="Phenol hydroxylase-like C-terminal dimerisation" evidence="2">
    <location>
        <begin position="18"/>
        <end position="187"/>
    </location>
</feature>
<evidence type="ECO:0000313" key="3">
    <source>
        <dbReference type="EMBL" id="RUP52271.1"/>
    </source>
</evidence>
<sequence>MILSSNRGDSIFPFSRTVEYDSNILVMRSDESSKLKVYAGQRTLDLEVIRQADGVPIRLCDTSEMLSVGKFRAMVFAGDLSVDLQILGATADVLSSVVRRFGVHTDALEILTIVIAEKVNRLLLPKLLAGRSVYGDRAGDGSCHFGYGVDVNKGVVVLVRPDGWIGCCAELGNNGVLERYFDGFLVPNA</sequence>
<gene>
    <name evidence="3" type="ORF">BC936DRAFT_149528</name>
</gene>